<organism evidence="3 4">
    <name type="scientific">Variovorax guangxiensis</name>
    <dbReference type="NCBI Taxonomy" id="1775474"/>
    <lineage>
        <taxon>Bacteria</taxon>
        <taxon>Pseudomonadati</taxon>
        <taxon>Pseudomonadota</taxon>
        <taxon>Betaproteobacteria</taxon>
        <taxon>Burkholderiales</taxon>
        <taxon>Comamonadaceae</taxon>
        <taxon>Variovorax</taxon>
    </lineage>
</organism>
<keyword evidence="1" id="KW-0732">Signal</keyword>
<dbReference type="SUPFAM" id="SSF159594">
    <property type="entry name" value="XCC0632-like"/>
    <property type="match status" value="1"/>
</dbReference>
<dbReference type="Gene3D" id="3.40.50.10610">
    <property type="entry name" value="ABC-type transport auxiliary lipoprotein component"/>
    <property type="match status" value="1"/>
</dbReference>
<dbReference type="EMBL" id="RCZI01000001">
    <property type="protein sequence ID" value="TPG30371.1"/>
    <property type="molecule type" value="Genomic_DNA"/>
</dbReference>
<evidence type="ECO:0000259" key="2">
    <source>
        <dbReference type="Pfam" id="PF03886"/>
    </source>
</evidence>
<dbReference type="AlphaFoldDB" id="A0A502E1I1"/>
<comment type="caution">
    <text evidence="3">The sequence shown here is derived from an EMBL/GenBank/DDBJ whole genome shotgun (WGS) entry which is preliminary data.</text>
</comment>
<protein>
    <submittedName>
        <fullName evidence="3">Membrane integrity-associated transporter subunit PqiC</fullName>
    </submittedName>
</protein>
<reference evidence="3 4" key="1">
    <citation type="journal article" date="2019" name="Environ. Microbiol.">
        <title>Species interactions and distinct microbial communities in high Arctic permafrost affected cryosols are associated with the CH4 and CO2 gas fluxes.</title>
        <authorList>
            <person name="Altshuler I."/>
            <person name="Hamel J."/>
            <person name="Turney S."/>
            <person name="Magnuson E."/>
            <person name="Levesque R."/>
            <person name="Greer C."/>
            <person name="Whyte L.G."/>
        </authorList>
    </citation>
    <scope>NUCLEOTIDE SEQUENCE [LARGE SCALE GENOMIC DNA]</scope>
    <source>
        <strain evidence="3 4">S06.C</strain>
    </source>
</reference>
<dbReference type="PROSITE" id="PS51257">
    <property type="entry name" value="PROKAR_LIPOPROTEIN"/>
    <property type="match status" value="1"/>
</dbReference>
<dbReference type="InterPro" id="IPR005586">
    <property type="entry name" value="ABC_trans_aux"/>
</dbReference>
<feature type="signal peptide" evidence="1">
    <location>
        <begin position="1"/>
        <end position="26"/>
    </location>
</feature>
<evidence type="ECO:0000313" key="4">
    <source>
        <dbReference type="Proteomes" id="UP000319212"/>
    </source>
</evidence>
<dbReference type="RefSeq" id="WP_140838271.1">
    <property type="nucleotide sequence ID" value="NZ_RCZI01000001.1"/>
</dbReference>
<dbReference type="Proteomes" id="UP000319212">
    <property type="component" value="Unassembled WGS sequence"/>
</dbReference>
<evidence type="ECO:0000256" key="1">
    <source>
        <dbReference type="SAM" id="SignalP"/>
    </source>
</evidence>
<proteinExistence type="predicted"/>
<feature type="domain" description="ABC-type transport auxiliary lipoprotein component" evidence="2">
    <location>
        <begin position="31"/>
        <end position="191"/>
    </location>
</feature>
<name>A0A502E1I1_9BURK</name>
<sequence length="208" mass="22095">MKRILTQCLGVLPLAVALFVAGCASAPDRYYTLAAPTEAAAPLLTGGPVFIELAPVAVPERLARPQMLVQQPGGRSAEVALLEQHRWSSSFENELRDALASGIAARLGAIDVTKGGRQPTQPAWRIAVQVRQFDAIENTRVDAAFSWTVRRSDAERSTTCRWSASEPVGSGIDALAQGAQRVTAKAAEAIARHLATLQADAAAPCRTL</sequence>
<dbReference type="OrthoDB" id="1494661at2"/>
<feature type="chain" id="PRO_5021229644" evidence="1">
    <location>
        <begin position="27"/>
        <end position="208"/>
    </location>
</feature>
<dbReference type="Pfam" id="PF03886">
    <property type="entry name" value="ABC_trans_aux"/>
    <property type="match status" value="1"/>
</dbReference>
<gene>
    <name evidence="3" type="ORF">EAH82_02440</name>
</gene>
<evidence type="ECO:0000313" key="3">
    <source>
        <dbReference type="EMBL" id="TPG30371.1"/>
    </source>
</evidence>
<accession>A0A502E1I1</accession>